<dbReference type="PANTHER" id="PTHR43731:SF14">
    <property type="entry name" value="PRESENILIN-ASSOCIATED RHOMBOID-LIKE PROTEIN, MITOCHONDRIAL"/>
    <property type="match status" value="1"/>
</dbReference>
<evidence type="ECO:0000256" key="4">
    <source>
        <dbReference type="ARBA" id="ARBA00022801"/>
    </source>
</evidence>
<keyword evidence="3 7" id="KW-0812">Transmembrane</keyword>
<dbReference type="Gene3D" id="1.20.1540.10">
    <property type="entry name" value="Rhomboid-like"/>
    <property type="match status" value="1"/>
</dbReference>
<organism evidence="9 10">
    <name type="scientific">Ignicoccus hospitalis (strain KIN4/I / DSM 18386 / JCM 14125)</name>
    <dbReference type="NCBI Taxonomy" id="453591"/>
    <lineage>
        <taxon>Archaea</taxon>
        <taxon>Thermoproteota</taxon>
        <taxon>Thermoprotei</taxon>
        <taxon>Desulfurococcales</taxon>
        <taxon>Desulfurococcaceae</taxon>
        <taxon>Ignicoccus</taxon>
    </lineage>
</organism>
<dbReference type="eggNOG" id="arCOG01768">
    <property type="taxonomic scope" value="Archaea"/>
</dbReference>
<dbReference type="SUPFAM" id="SSF144091">
    <property type="entry name" value="Rhomboid-like"/>
    <property type="match status" value="1"/>
</dbReference>
<feature type="transmembrane region" description="Helical" evidence="7">
    <location>
        <begin position="115"/>
        <end position="136"/>
    </location>
</feature>
<comment type="subcellular location">
    <subcellularLocation>
        <location evidence="1">Membrane</location>
        <topology evidence="1">Multi-pass membrane protein</topology>
    </subcellularLocation>
</comment>
<dbReference type="HOGENOM" id="CLU_055068_5_1_2"/>
<dbReference type="Proteomes" id="UP000000262">
    <property type="component" value="Chromosome"/>
</dbReference>
<evidence type="ECO:0000313" key="10">
    <source>
        <dbReference type="Proteomes" id="UP000000262"/>
    </source>
</evidence>
<keyword evidence="6 7" id="KW-0472">Membrane</keyword>
<sequence>MSSLSLRNADQSMIPLYDINAVRGKSIINTAIITINVLVFVVLELPLLLQGNVLSFNELVKNYGMVPYFVVNGMREYTLLTHMWLHGSLEHIAGNMLFLYIFGDNVEAVLGRRGYLALYLLSGLGAVVFHLLSVMLTPSIILNPYLRQNPWLTPAIGASGAISGVLAAYMLFFPHAQVMTLVFAPYPLLIPIRASVFIGLWFLYQLIMGTWSLSGMPTGVAWWAHIGGFLTGAALAYLLADRNRIIELRLRGRYVVYI</sequence>
<dbReference type="MEROPS" id="S54.027"/>
<feature type="transmembrane region" description="Helical" evidence="7">
    <location>
        <begin position="156"/>
        <end position="174"/>
    </location>
</feature>
<evidence type="ECO:0000256" key="7">
    <source>
        <dbReference type="SAM" id="Phobius"/>
    </source>
</evidence>
<reference evidence="9 10" key="1">
    <citation type="journal article" date="2008" name="Genome Biol.">
        <title>A genomic analysis of the archaeal system Ignicoccus hospitalis-Nanoarchaeum equitans.</title>
        <authorList>
            <person name="Podar M."/>
            <person name="Anderson I."/>
            <person name="Makarova K.S."/>
            <person name="Elkins J.G."/>
            <person name="Ivanova N."/>
            <person name="Wall M.A."/>
            <person name="Lykidis A."/>
            <person name="Mavromatis K."/>
            <person name="Sun H."/>
            <person name="Hudson M.E."/>
            <person name="Chen W."/>
            <person name="Deciu C."/>
            <person name="Hutchison D."/>
            <person name="Eads J.R."/>
            <person name="Anderson A."/>
            <person name="Fernandes F."/>
            <person name="Szeto E."/>
            <person name="Lapidus A."/>
            <person name="Kyrpides N.C."/>
            <person name="Saier M.H.Jr."/>
            <person name="Richardson P.M."/>
            <person name="Rachel R."/>
            <person name="Huber H."/>
            <person name="Eisen J.A."/>
            <person name="Koonin E.V."/>
            <person name="Keller M."/>
            <person name="Stetter K.O."/>
        </authorList>
    </citation>
    <scope>NUCLEOTIDE SEQUENCE [LARGE SCALE GENOMIC DNA]</scope>
    <source>
        <strain evidence="10">KIN4/I / DSM 18386 / JCM 14125</strain>
    </source>
</reference>
<name>A8A8Q7_IGNH4</name>
<dbReference type="GO" id="GO:0016020">
    <property type="term" value="C:membrane"/>
    <property type="evidence" value="ECO:0007669"/>
    <property type="project" value="UniProtKB-SubCell"/>
</dbReference>
<dbReference type="AlphaFoldDB" id="A8A8Q7"/>
<comment type="similarity">
    <text evidence="2">Belongs to the peptidase S54 family.</text>
</comment>
<dbReference type="KEGG" id="iho:Igni_0125"/>
<keyword evidence="5 7" id="KW-1133">Transmembrane helix</keyword>
<feature type="transmembrane region" description="Helical" evidence="7">
    <location>
        <begin position="186"/>
        <end position="208"/>
    </location>
</feature>
<dbReference type="PhylomeDB" id="A8A8Q7"/>
<proteinExistence type="inferred from homology"/>
<dbReference type="PANTHER" id="PTHR43731">
    <property type="entry name" value="RHOMBOID PROTEASE"/>
    <property type="match status" value="1"/>
</dbReference>
<accession>A8A8Q7</accession>
<dbReference type="STRING" id="453591.Igni_0125"/>
<dbReference type="EMBL" id="CP000816">
    <property type="protein sequence ID" value="ABU81309.1"/>
    <property type="molecule type" value="Genomic_DNA"/>
</dbReference>
<evidence type="ECO:0000256" key="2">
    <source>
        <dbReference type="ARBA" id="ARBA00009045"/>
    </source>
</evidence>
<evidence type="ECO:0000256" key="1">
    <source>
        <dbReference type="ARBA" id="ARBA00004141"/>
    </source>
</evidence>
<evidence type="ECO:0000256" key="6">
    <source>
        <dbReference type="ARBA" id="ARBA00023136"/>
    </source>
</evidence>
<dbReference type="GO" id="GO:0004252">
    <property type="term" value="F:serine-type endopeptidase activity"/>
    <property type="evidence" value="ECO:0007669"/>
    <property type="project" value="InterPro"/>
</dbReference>
<gene>
    <name evidence="9" type="ordered locus">Igni_0125</name>
</gene>
<evidence type="ECO:0000256" key="3">
    <source>
        <dbReference type="ARBA" id="ARBA00022692"/>
    </source>
</evidence>
<feature type="domain" description="Peptidase S54 rhomboid" evidence="8">
    <location>
        <begin position="77"/>
        <end position="240"/>
    </location>
</feature>
<evidence type="ECO:0000256" key="5">
    <source>
        <dbReference type="ARBA" id="ARBA00022989"/>
    </source>
</evidence>
<dbReference type="Pfam" id="PF01694">
    <property type="entry name" value="Rhomboid"/>
    <property type="match status" value="1"/>
</dbReference>
<feature type="transmembrane region" description="Helical" evidence="7">
    <location>
        <begin position="83"/>
        <end position="103"/>
    </location>
</feature>
<feature type="transmembrane region" description="Helical" evidence="7">
    <location>
        <begin position="220"/>
        <end position="240"/>
    </location>
</feature>
<evidence type="ECO:0000259" key="8">
    <source>
        <dbReference type="Pfam" id="PF01694"/>
    </source>
</evidence>
<protein>
    <submittedName>
        <fullName evidence="9">Rhomboid family protein</fullName>
    </submittedName>
</protein>
<keyword evidence="10" id="KW-1185">Reference proteome</keyword>
<dbReference type="InterPro" id="IPR022764">
    <property type="entry name" value="Peptidase_S54_rhomboid_dom"/>
</dbReference>
<feature type="transmembrane region" description="Helical" evidence="7">
    <location>
        <begin position="27"/>
        <end position="49"/>
    </location>
</feature>
<keyword evidence="4" id="KW-0378">Hydrolase</keyword>
<evidence type="ECO:0000313" key="9">
    <source>
        <dbReference type="EMBL" id="ABU81309.1"/>
    </source>
</evidence>
<dbReference type="InterPro" id="IPR035952">
    <property type="entry name" value="Rhomboid-like_sf"/>
</dbReference>
<dbReference type="InterPro" id="IPR050925">
    <property type="entry name" value="Rhomboid_protease_S54"/>
</dbReference>